<feature type="compositionally biased region" description="Basic and acidic residues" evidence="11">
    <location>
        <begin position="240"/>
        <end position="254"/>
    </location>
</feature>
<feature type="compositionally biased region" description="Polar residues" evidence="11">
    <location>
        <begin position="30"/>
        <end position="58"/>
    </location>
</feature>
<dbReference type="GO" id="GO:0006397">
    <property type="term" value="P:mRNA processing"/>
    <property type="evidence" value="ECO:0007669"/>
    <property type="project" value="UniProtKB-KW"/>
</dbReference>
<comment type="similarity">
    <text evidence="3">Belongs to the TSSC4 family.</text>
</comment>
<gene>
    <name evidence="12" type="ORF">LLUT_LOCUS23818</name>
</gene>
<keyword evidence="8" id="KW-0539">Nucleus</keyword>
<dbReference type="GO" id="GO:0005737">
    <property type="term" value="C:cytoplasm"/>
    <property type="evidence" value="ECO:0007669"/>
    <property type="project" value="UniProtKB-SubCell"/>
</dbReference>
<feature type="compositionally biased region" description="Basic and acidic residues" evidence="11">
    <location>
        <begin position="210"/>
        <end position="220"/>
    </location>
</feature>
<evidence type="ECO:0000256" key="4">
    <source>
        <dbReference type="ARBA" id="ARBA00022490"/>
    </source>
</evidence>
<evidence type="ECO:0000256" key="10">
    <source>
        <dbReference type="ARBA" id="ARBA00045970"/>
    </source>
</evidence>
<dbReference type="Pfam" id="PF15264">
    <property type="entry name" value="TSSC4"/>
    <property type="match status" value="1"/>
</dbReference>
<comment type="subcellular location">
    <subcellularLocation>
        <location evidence="2">Cytoplasm</location>
    </subcellularLocation>
    <subcellularLocation>
        <location evidence="1">Nucleus</location>
    </subcellularLocation>
</comment>
<dbReference type="Proteomes" id="UP001497480">
    <property type="component" value="Unassembled WGS sequence"/>
</dbReference>
<evidence type="ECO:0000313" key="12">
    <source>
        <dbReference type="EMBL" id="CAL0322758.1"/>
    </source>
</evidence>
<feature type="compositionally biased region" description="Basic and acidic residues" evidence="11">
    <location>
        <begin position="175"/>
        <end position="185"/>
    </location>
</feature>
<protein>
    <recommendedName>
        <fullName evidence="9">U5 small nuclear ribonucleoprotein TSSC4</fullName>
    </recommendedName>
</protein>
<keyword evidence="13" id="KW-1185">Reference proteome</keyword>
<keyword evidence="6" id="KW-0747">Spliceosome</keyword>
<dbReference type="EMBL" id="CAXHTB010000016">
    <property type="protein sequence ID" value="CAL0322758.1"/>
    <property type="molecule type" value="Genomic_DNA"/>
</dbReference>
<dbReference type="PANTHER" id="PTHR13445:SF3">
    <property type="entry name" value="U5 SMALL NUCLEAR RIBONUCLEOPROTEIN TSSC4"/>
    <property type="match status" value="1"/>
</dbReference>
<keyword evidence="4" id="KW-0963">Cytoplasm</keyword>
<dbReference type="AlphaFoldDB" id="A0AAV1XM81"/>
<sequence>MEDSFKVRRDRAFGSLPIPSSSLNSLWSLTNDEINPNPTHQPESQPFSYSGAATSSSDFRVELEKDIEDLDENGDDQDDGKAPRGGAHKLDGYDDEQWQVRAGIGLDRTLDYEDEEDQYDKQAIGKDNSGDRLYMKDINDDDIGISSRNVLPSTFRDLVRDPRANHLAARIRLKQDDEVTTKKIDSLTVSEKSAPDISSGDAMNPKSILKSKDNPSEPKSQKRVRFGSEYDDIGNDDEPDRGNNEPERTRDVRMKASSMEEDLALNQESKAQEFASAVPDYISNPSRYTHYTFDSSNDMDDQSNKAAYMNFLTQLRESKATAGTGSQADDALDDLPSVTFISKKKSGDATMGENEMVSKPKVDVGKELMHRRPFTVSIAAGDTENNDACAMEEDEAEGIDDTKRSSQKSNRQYRKKVQDELEEPVM</sequence>
<evidence type="ECO:0000256" key="2">
    <source>
        <dbReference type="ARBA" id="ARBA00004496"/>
    </source>
</evidence>
<evidence type="ECO:0000256" key="9">
    <source>
        <dbReference type="ARBA" id="ARBA00035304"/>
    </source>
</evidence>
<evidence type="ECO:0000313" key="13">
    <source>
        <dbReference type="Proteomes" id="UP001497480"/>
    </source>
</evidence>
<reference evidence="12 13" key="1">
    <citation type="submission" date="2024-03" db="EMBL/GenBank/DDBJ databases">
        <authorList>
            <person name="Martinez-Hernandez J."/>
        </authorList>
    </citation>
    <scope>NUCLEOTIDE SEQUENCE [LARGE SCALE GENOMIC DNA]</scope>
</reference>
<feature type="compositionally biased region" description="Low complexity" evidence="11">
    <location>
        <begin position="15"/>
        <end position="29"/>
    </location>
</feature>
<keyword evidence="7" id="KW-0508">mRNA splicing</keyword>
<feature type="region of interest" description="Disordered" evidence="11">
    <location>
        <begin position="1"/>
        <end position="94"/>
    </location>
</feature>
<dbReference type="PANTHER" id="PTHR13445">
    <property type="entry name" value="TUMOR SUPPRESSING SUBTRANSFERABLE CANDIDATE 4 TSSC4"/>
    <property type="match status" value="1"/>
</dbReference>
<dbReference type="InterPro" id="IPR029338">
    <property type="entry name" value="TSSC4"/>
</dbReference>
<feature type="compositionally biased region" description="Acidic residues" evidence="11">
    <location>
        <begin position="390"/>
        <end position="399"/>
    </location>
</feature>
<accession>A0AAV1XM81</accession>
<organism evidence="12 13">
    <name type="scientific">Lupinus luteus</name>
    <name type="common">European yellow lupine</name>
    <dbReference type="NCBI Taxonomy" id="3873"/>
    <lineage>
        <taxon>Eukaryota</taxon>
        <taxon>Viridiplantae</taxon>
        <taxon>Streptophyta</taxon>
        <taxon>Embryophyta</taxon>
        <taxon>Tracheophyta</taxon>
        <taxon>Spermatophyta</taxon>
        <taxon>Magnoliopsida</taxon>
        <taxon>eudicotyledons</taxon>
        <taxon>Gunneridae</taxon>
        <taxon>Pentapetalae</taxon>
        <taxon>rosids</taxon>
        <taxon>fabids</taxon>
        <taxon>Fabales</taxon>
        <taxon>Fabaceae</taxon>
        <taxon>Papilionoideae</taxon>
        <taxon>50 kb inversion clade</taxon>
        <taxon>genistoids sensu lato</taxon>
        <taxon>core genistoids</taxon>
        <taxon>Genisteae</taxon>
        <taxon>Lupinus</taxon>
    </lineage>
</organism>
<feature type="region of interest" description="Disordered" evidence="11">
    <location>
        <begin position="175"/>
        <end position="271"/>
    </location>
</feature>
<evidence type="ECO:0000256" key="8">
    <source>
        <dbReference type="ARBA" id="ARBA00023242"/>
    </source>
</evidence>
<dbReference type="GO" id="GO:0008380">
    <property type="term" value="P:RNA splicing"/>
    <property type="evidence" value="ECO:0007669"/>
    <property type="project" value="UniProtKB-KW"/>
</dbReference>
<feature type="compositionally biased region" description="Acidic residues" evidence="11">
    <location>
        <begin position="229"/>
        <end position="239"/>
    </location>
</feature>
<feature type="region of interest" description="Disordered" evidence="11">
    <location>
        <begin position="375"/>
        <end position="426"/>
    </location>
</feature>
<evidence type="ECO:0000256" key="5">
    <source>
        <dbReference type="ARBA" id="ARBA00022664"/>
    </source>
</evidence>
<evidence type="ECO:0000256" key="6">
    <source>
        <dbReference type="ARBA" id="ARBA00022728"/>
    </source>
</evidence>
<dbReference type="GO" id="GO:0005681">
    <property type="term" value="C:spliceosomal complex"/>
    <property type="evidence" value="ECO:0007669"/>
    <property type="project" value="UniProtKB-KW"/>
</dbReference>
<keyword evidence="5" id="KW-0507">mRNA processing</keyword>
<feature type="compositionally biased region" description="Basic and acidic residues" evidence="11">
    <location>
        <begin position="1"/>
        <end position="12"/>
    </location>
</feature>
<feature type="compositionally biased region" description="Acidic residues" evidence="11">
    <location>
        <begin position="65"/>
        <end position="78"/>
    </location>
</feature>
<proteinExistence type="inferred from homology"/>
<evidence type="ECO:0000256" key="3">
    <source>
        <dbReference type="ARBA" id="ARBA00010362"/>
    </source>
</evidence>
<comment type="caution">
    <text evidence="12">The sequence shown here is derived from an EMBL/GenBank/DDBJ whole genome shotgun (WGS) entry which is preliminary data.</text>
</comment>
<evidence type="ECO:0000256" key="7">
    <source>
        <dbReference type="ARBA" id="ARBA00023187"/>
    </source>
</evidence>
<name>A0AAV1XM81_LUPLU</name>
<evidence type="ECO:0000256" key="11">
    <source>
        <dbReference type="SAM" id="MobiDB-lite"/>
    </source>
</evidence>
<comment type="function">
    <text evidence="10">Protein associated with the U5 snRNP, during its maturation and its post-splicing recycling and which is required for spliceosomal tri-snRNP complex assembly in the nucleus. Has a molecular sequestering activity and transiently hinders SNRNP200 binding sites for constitutive splicing factors that intervene later during the assembly of the spliceosome and splicing. Together with its molecular sequestering activity, may also function as a molecular adapter and placeholder, coordinating the assembly of the U5 snRNP and its association with the U4/U6 di-snRNP.</text>
</comment>
<evidence type="ECO:0000256" key="1">
    <source>
        <dbReference type="ARBA" id="ARBA00004123"/>
    </source>
</evidence>